<comment type="caution">
    <text evidence="2">The sequence shown here is derived from an EMBL/GenBank/DDBJ whole genome shotgun (WGS) entry which is preliminary data.</text>
</comment>
<reference evidence="2 3" key="1">
    <citation type="submission" date="2013-07" db="EMBL/GenBank/DDBJ databases">
        <title>Comparative Genomic and Metabolomic Analysis of Twelve Strains of Pseudoalteromonas luteoviolacea.</title>
        <authorList>
            <person name="Vynne N.G."/>
            <person name="Mansson M."/>
            <person name="Gram L."/>
        </authorList>
    </citation>
    <scope>NUCLEOTIDE SEQUENCE [LARGE SCALE GENOMIC DNA]</scope>
    <source>
        <strain evidence="2 3">H33</strain>
    </source>
</reference>
<feature type="signal peptide" evidence="1">
    <location>
        <begin position="1"/>
        <end position="23"/>
    </location>
</feature>
<dbReference type="PROSITE" id="PS51257">
    <property type="entry name" value="PROKAR_LIPOPROTEIN"/>
    <property type="match status" value="1"/>
</dbReference>
<sequence>MLNKLLIATVIVVASSTPISVNAYGGFMVSCYKEGTLEWVETVESHYEARFLERICRRNGGTPFVD</sequence>
<dbReference type="OrthoDB" id="6315765at2"/>
<gene>
    <name evidence="2" type="ORF">N476_20435</name>
</gene>
<dbReference type="AlphaFoldDB" id="A0A167DN34"/>
<evidence type="ECO:0000313" key="3">
    <source>
        <dbReference type="Proteomes" id="UP000076503"/>
    </source>
</evidence>
<name>A0A167DN34_9GAMM</name>
<keyword evidence="1" id="KW-0732">Signal</keyword>
<dbReference type="RefSeq" id="WP_063362747.1">
    <property type="nucleotide sequence ID" value="NZ_AUXZ01000084.1"/>
</dbReference>
<protein>
    <recommendedName>
        <fullName evidence="4">TMhelix containing protein</fullName>
    </recommendedName>
</protein>
<accession>A0A167DN34</accession>
<evidence type="ECO:0000313" key="2">
    <source>
        <dbReference type="EMBL" id="KZN49080.1"/>
    </source>
</evidence>
<dbReference type="EMBL" id="AUXZ01000084">
    <property type="protein sequence ID" value="KZN49080.1"/>
    <property type="molecule type" value="Genomic_DNA"/>
</dbReference>
<evidence type="ECO:0008006" key="4">
    <source>
        <dbReference type="Google" id="ProtNLM"/>
    </source>
</evidence>
<feature type="chain" id="PRO_5007885282" description="TMhelix containing protein" evidence="1">
    <location>
        <begin position="24"/>
        <end position="66"/>
    </location>
</feature>
<evidence type="ECO:0000256" key="1">
    <source>
        <dbReference type="SAM" id="SignalP"/>
    </source>
</evidence>
<proteinExistence type="predicted"/>
<dbReference type="PATRIC" id="fig|1365251.3.peg.3410"/>
<organism evidence="2 3">
    <name type="scientific">Pseudoalteromonas luteoviolacea H33</name>
    <dbReference type="NCBI Taxonomy" id="1365251"/>
    <lineage>
        <taxon>Bacteria</taxon>
        <taxon>Pseudomonadati</taxon>
        <taxon>Pseudomonadota</taxon>
        <taxon>Gammaproteobacteria</taxon>
        <taxon>Alteromonadales</taxon>
        <taxon>Pseudoalteromonadaceae</taxon>
        <taxon>Pseudoalteromonas</taxon>
    </lineage>
</organism>
<dbReference type="Proteomes" id="UP000076503">
    <property type="component" value="Unassembled WGS sequence"/>
</dbReference>